<evidence type="ECO:0008006" key="2">
    <source>
        <dbReference type="Google" id="ProtNLM"/>
    </source>
</evidence>
<organism evidence="1">
    <name type="scientific">marine sediment metagenome</name>
    <dbReference type="NCBI Taxonomy" id="412755"/>
    <lineage>
        <taxon>unclassified sequences</taxon>
        <taxon>metagenomes</taxon>
        <taxon>ecological metagenomes</taxon>
    </lineage>
</organism>
<accession>X1V7S6</accession>
<gene>
    <name evidence="1" type="ORF">S12H4_54242</name>
</gene>
<dbReference type="PROSITE" id="PS00198">
    <property type="entry name" value="4FE4S_FER_1"/>
    <property type="match status" value="1"/>
</dbReference>
<dbReference type="SUPFAM" id="SSF54862">
    <property type="entry name" value="4Fe-4S ferredoxins"/>
    <property type="match status" value="1"/>
</dbReference>
<comment type="caution">
    <text evidence="1">The sequence shown here is derived from an EMBL/GenBank/DDBJ whole genome shotgun (WGS) entry which is preliminary data.</text>
</comment>
<dbReference type="AlphaFoldDB" id="X1V7S6"/>
<reference evidence="1" key="1">
    <citation type="journal article" date="2014" name="Front. Microbiol.">
        <title>High frequency of phylogenetically diverse reductive dehalogenase-homologous genes in deep subseafloor sedimentary metagenomes.</title>
        <authorList>
            <person name="Kawai M."/>
            <person name="Futagami T."/>
            <person name="Toyoda A."/>
            <person name="Takaki Y."/>
            <person name="Nishi S."/>
            <person name="Hori S."/>
            <person name="Arai W."/>
            <person name="Tsubouchi T."/>
            <person name="Morono Y."/>
            <person name="Uchiyama I."/>
            <person name="Ito T."/>
            <person name="Fujiyama A."/>
            <person name="Inagaki F."/>
            <person name="Takami H."/>
        </authorList>
    </citation>
    <scope>NUCLEOTIDE SEQUENCE</scope>
    <source>
        <strain evidence="1">Expedition CK06-06</strain>
    </source>
</reference>
<dbReference type="EMBL" id="BARW01034652">
    <property type="protein sequence ID" value="GAJ08651.1"/>
    <property type="molecule type" value="Genomic_DNA"/>
</dbReference>
<dbReference type="InterPro" id="IPR017900">
    <property type="entry name" value="4Fe4S_Fe_S_CS"/>
</dbReference>
<proteinExistence type="predicted"/>
<sequence length="67" mass="7659">METVPLADFKEVIDEVKANGGDAVKFCYQCGLCDTVCPWNRVTTFSIRKLIREATFGLSEIERDEIW</sequence>
<evidence type="ECO:0000313" key="1">
    <source>
        <dbReference type="EMBL" id="GAJ08651.1"/>
    </source>
</evidence>
<name>X1V7S6_9ZZZZ</name>
<feature type="non-terminal residue" evidence="1">
    <location>
        <position position="67"/>
    </location>
</feature>
<protein>
    <recommendedName>
        <fullName evidence="2">4Fe-4S ferredoxin-type domain-containing protein</fullName>
    </recommendedName>
</protein>